<evidence type="ECO:0008006" key="5">
    <source>
        <dbReference type="Google" id="ProtNLM"/>
    </source>
</evidence>
<accession>A0A0L0FI65</accession>
<protein>
    <recommendedName>
        <fullName evidence="5">EGF-like domain-containing protein</fullName>
    </recommendedName>
</protein>
<dbReference type="RefSeq" id="XP_014150376.1">
    <property type="nucleotide sequence ID" value="XM_014294901.1"/>
</dbReference>
<reference evidence="3 4" key="1">
    <citation type="submission" date="2011-02" db="EMBL/GenBank/DDBJ databases">
        <title>The Genome Sequence of Sphaeroforma arctica JP610.</title>
        <authorList>
            <consortium name="The Broad Institute Genome Sequencing Platform"/>
            <person name="Russ C."/>
            <person name="Cuomo C."/>
            <person name="Young S.K."/>
            <person name="Zeng Q."/>
            <person name="Gargeya S."/>
            <person name="Alvarado L."/>
            <person name="Berlin A."/>
            <person name="Chapman S.B."/>
            <person name="Chen Z."/>
            <person name="Freedman E."/>
            <person name="Gellesch M."/>
            <person name="Goldberg J."/>
            <person name="Griggs A."/>
            <person name="Gujja S."/>
            <person name="Heilman E."/>
            <person name="Heiman D."/>
            <person name="Howarth C."/>
            <person name="Mehta T."/>
            <person name="Neiman D."/>
            <person name="Pearson M."/>
            <person name="Roberts A."/>
            <person name="Saif S."/>
            <person name="Shea T."/>
            <person name="Shenoy N."/>
            <person name="Sisk P."/>
            <person name="Stolte C."/>
            <person name="Sykes S."/>
            <person name="White J."/>
            <person name="Yandava C."/>
            <person name="Burger G."/>
            <person name="Gray M.W."/>
            <person name="Holland P.W.H."/>
            <person name="King N."/>
            <person name="Lang F.B.F."/>
            <person name="Roger A.J."/>
            <person name="Ruiz-Trillo I."/>
            <person name="Haas B."/>
            <person name="Nusbaum C."/>
            <person name="Birren B."/>
        </authorList>
    </citation>
    <scope>NUCLEOTIDE SEQUENCE [LARGE SCALE GENOMIC DNA]</scope>
    <source>
        <strain evidence="3 4">JP610</strain>
    </source>
</reference>
<evidence type="ECO:0000256" key="2">
    <source>
        <dbReference type="SAM" id="SignalP"/>
    </source>
</evidence>
<feature type="region of interest" description="Disordered" evidence="1">
    <location>
        <begin position="547"/>
        <end position="575"/>
    </location>
</feature>
<feature type="compositionally biased region" description="Polar residues" evidence="1">
    <location>
        <begin position="554"/>
        <end position="575"/>
    </location>
</feature>
<name>A0A0L0FI65_9EUKA</name>
<dbReference type="AlphaFoldDB" id="A0A0L0FI65"/>
<dbReference type="Proteomes" id="UP000054560">
    <property type="component" value="Unassembled WGS sequence"/>
</dbReference>
<dbReference type="GeneID" id="25911530"/>
<keyword evidence="2" id="KW-0732">Signal</keyword>
<feature type="signal peptide" evidence="2">
    <location>
        <begin position="1"/>
        <end position="20"/>
    </location>
</feature>
<proteinExistence type="predicted"/>
<gene>
    <name evidence="3" type="ORF">SARC_11026</name>
</gene>
<evidence type="ECO:0000313" key="3">
    <source>
        <dbReference type="EMBL" id="KNC76474.1"/>
    </source>
</evidence>
<dbReference type="EMBL" id="KQ243089">
    <property type="protein sequence ID" value="KNC76474.1"/>
    <property type="molecule type" value="Genomic_DNA"/>
</dbReference>
<feature type="chain" id="PRO_5005538748" description="EGF-like domain-containing protein" evidence="2">
    <location>
        <begin position="21"/>
        <end position="622"/>
    </location>
</feature>
<sequence length="622" mass="67264">MDNKFTLLAAGFAIFGTTSAVCDAAGASLTLTTEVGQKCLCNSLFSGDACTAVVEPTAYSLCPDITGSIDNPNHVTLIQDHTTLNTLVDDIKIQWTINWPAGFDRVFTSFRVGTCADGKNLEAFTQTSEDGGCTDRMVFEMNITSIRSICGFKYSVPDDEENTDVQYANYTEWIVFQYEEPTVVAGRNIIRTGMVVIPTRILMLSRIELTTAEVAVYSPFAIDSALTTQAIDEGSTTSHLTLTYVLSRPYTVLAMNPVLQNTGTDNIALLCTEDLGAGYCGTDNGEFIGMSGCDADEYTLANSGCLKRAYIELVHGQCTLNGIYTISDVVIDCYEALTEKDCPINQQNKDTAIEFTLASDNFCGSETEPVTIENAVSIEQFIFIDPNNRQKGAGEWTATDLLTDEEVIKPNGDTPKTALVYNYYAYARVDFAGLAVTQVTVVQSQARDSSGSSAWTDTASSQGVAYPKVTGALIPNIDYISTRDVLAGYEDSLSCPELGLCVSDQTFLVQYFIHQNVHPIFSNPGLGNIAEFELRLLLDVSYEDDTRRRRRRQAATNETTGVDQDSTAEQDGSGLASVTTTAAVEGIESVAQTDATNAAVAGRVGSPAFTMAAVGAIIWAWW</sequence>
<evidence type="ECO:0000313" key="4">
    <source>
        <dbReference type="Proteomes" id="UP000054560"/>
    </source>
</evidence>
<organism evidence="3 4">
    <name type="scientific">Sphaeroforma arctica JP610</name>
    <dbReference type="NCBI Taxonomy" id="667725"/>
    <lineage>
        <taxon>Eukaryota</taxon>
        <taxon>Ichthyosporea</taxon>
        <taxon>Ichthyophonida</taxon>
        <taxon>Sphaeroforma</taxon>
    </lineage>
</organism>
<keyword evidence="4" id="KW-1185">Reference proteome</keyword>
<evidence type="ECO:0000256" key="1">
    <source>
        <dbReference type="SAM" id="MobiDB-lite"/>
    </source>
</evidence>